<accession>A0A5B0E1B0</accession>
<proteinExistence type="predicted"/>
<comment type="caution">
    <text evidence="3">The sequence shown here is derived from an EMBL/GenBank/DDBJ whole genome shotgun (WGS) entry which is preliminary data.</text>
</comment>
<evidence type="ECO:0000259" key="2">
    <source>
        <dbReference type="Pfam" id="PF07486"/>
    </source>
</evidence>
<sequence>MPGMHASLKPSGKAKSQRRHSRHALRGHWLVAGGFAIAAVLGTGNPVAKSERAELELELAAQLLQQAVQLEIEELASLRTTSPLAERGDRVLSAYTQLKMFSTGTVLSVQPQTAAERAPGDGLMLTALSGLPAEAEAAELVFSSFERPHPLRDTVETVMANVADEPAATPSKPDGASMEMAYAPTSTPRLPSRFDDILTGRDDGFVPPLGENDHAWAAKILPESAYSTAEQTCLATGIYFEARGESETGQAAVAQVILNRVRNPTYPDTICGVVYQNRHMRNRCQFSFACDGIPDRITNQRAYDRAKAIGQKVTAGQIWLPEVGSATHYHATYVRPRWARAMEKVEKIGLHVFYRTFNGGWN</sequence>
<organism evidence="3 4">
    <name type="scientific">Aureimonas fodinaquatilis</name>
    <dbReference type="NCBI Taxonomy" id="2565783"/>
    <lineage>
        <taxon>Bacteria</taxon>
        <taxon>Pseudomonadati</taxon>
        <taxon>Pseudomonadota</taxon>
        <taxon>Alphaproteobacteria</taxon>
        <taxon>Hyphomicrobiales</taxon>
        <taxon>Aurantimonadaceae</taxon>
        <taxon>Aureimonas</taxon>
    </lineage>
</organism>
<keyword evidence="3" id="KW-0378">Hydrolase</keyword>
<dbReference type="Proteomes" id="UP000324738">
    <property type="component" value="Unassembled WGS sequence"/>
</dbReference>
<protein>
    <submittedName>
        <fullName evidence="3">Cell wall hydrolase</fullName>
    </submittedName>
</protein>
<name>A0A5B0E1B0_9HYPH</name>
<dbReference type="EMBL" id="VTWH01000001">
    <property type="protein sequence ID" value="KAA0972436.1"/>
    <property type="molecule type" value="Genomic_DNA"/>
</dbReference>
<dbReference type="InterPro" id="IPR042047">
    <property type="entry name" value="SleB_dom1"/>
</dbReference>
<dbReference type="Gene3D" id="1.10.10.2520">
    <property type="entry name" value="Cell wall hydrolase SleB, domain 1"/>
    <property type="match status" value="1"/>
</dbReference>
<feature type="region of interest" description="Disordered" evidence="1">
    <location>
        <begin position="1"/>
        <end position="23"/>
    </location>
</feature>
<evidence type="ECO:0000313" key="3">
    <source>
        <dbReference type="EMBL" id="KAA0972436.1"/>
    </source>
</evidence>
<dbReference type="GO" id="GO:0016787">
    <property type="term" value="F:hydrolase activity"/>
    <property type="evidence" value="ECO:0007669"/>
    <property type="project" value="UniProtKB-KW"/>
</dbReference>
<feature type="domain" description="Cell wall hydrolase SleB" evidence="2">
    <location>
        <begin position="244"/>
        <end position="354"/>
    </location>
</feature>
<keyword evidence="4" id="KW-1185">Reference proteome</keyword>
<evidence type="ECO:0000313" key="4">
    <source>
        <dbReference type="Proteomes" id="UP000324738"/>
    </source>
</evidence>
<dbReference type="InterPro" id="IPR011105">
    <property type="entry name" value="Cell_wall_hydrolase_SleB"/>
</dbReference>
<gene>
    <name evidence="3" type="ORF">FPY71_04925</name>
</gene>
<evidence type="ECO:0000256" key="1">
    <source>
        <dbReference type="SAM" id="MobiDB-lite"/>
    </source>
</evidence>
<dbReference type="OrthoDB" id="9785345at2"/>
<dbReference type="AlphaFoldDB" id="A0A5B0E1B0"/>
<dbReference type="Pfam" id="PF07486">
    <property type="entry name" value="Hydrolase_2"/>
    <property type="match status" value="1"/>
</dbReference>
<reference evidence="3 4" key="1">
    <citation type="submission" date="2019-08" db="EMBL/GenBank/DDBJ databases">
        <title>Aureimonas fodiniaquatilis sp. nov., isolated from a coal mine wastewater.</title>
        <authorList>
            <person name="Kim W."/>
        </authorList>
    </citation>
    <scope>NUCLEOTIDE SEQUENCE [LARGE SCALE GENOMIC DNA]</scope>
    <source>
        <strain evidence="3 4">CAU 1482</strain>
    </source>
</reference>